<evidence type="ECO:0000313" key="1">
    <source>
        <dbReference type="EMBL" id="EET84778.1"/>
    </source>
</evidence>
<proteinExistence type="predicted"/>
<organism evidence="1 2">
    <name type="scientific">Clostridium carboxidivorans P7</name>
    <dbReference type="NCBI Taxonomy" id="536227"/>
    <lineage>
        <taxon>Bacteria</taxon>
        <taxon>Bacillati</taxon>
        <taxon>Bacillota</taxon>
        <taxon>Clostridia</taxon>
        <taxon>Eubacteriales</taxon>
        <taxon>Clostridiaceae</taxon>
        <taxon>Clostridium</taxon>
    </lineage>
</organism>
<accession>C6Q142</accession>
<dbReference type="AlphaFoldDB" id="C6Q142"/>
<evidence type="ECO:0000313" key="2">
    <source>
        <dbReference type="Proteomes" id="UP000004198"/>
    </source>
</evidence>
<protein>
    <submittedName>
        <fullName evidence="1">Uncharacterized protein</fullName>
    </submittedName>
</protein>
<reference evidence="1 2" key="1">
    <citation type="submission" date="2009-06" db="EMBL/GenBank/DDBJ databases">
        <title>The draft genome of Clostridium carboxidivorans P7.</title>
        <authorList>
            <consortium name="US DOE Joint Genome Institute (JGI-PGF)"/>
            <person name="Lucas S."/>
            <person name="Copeland A."/>
            <person name="Lapidus A."/>
            <person name="Glavina del Rio T."/>
            <person name="Tice H."/>
            <person name="Bruce D."/>
            <person name="Goodwin L."/>
            <person name="Pitluck S."/>
            <person name="Larimer F."/>
            <person name="Land M.L."/>
            <person name="Hauser L."/>
            <person name="Hemme C.L."/>
        </authorList>
    </citation>
    <scope>NUCLEOTIDE SEQUENCE [LARGE SCALE GENOMIC DNA]</scope>
    <source>
        <strain evidence="1 2">P7</strain>
    </source>
</reference>
<dbReference type="EMBL" id="ACVI01000130">
    <property type="protein sequence ID" value="EET84778.1"/>
    <property type="molecule type" value="Genomic_DNA"/>
</dbReference>
<comment type="caution">
    <text evidence="1">The sequence shown here is derived from an EMBL/GenBank/DDBJ whole genome shotgun (WGS) entry which is preliminary data.</text>
</comment>
<gene>
    <name evidence="1" type="ORF">CcarbDRAFT_4759</name>
</gene>
<sequence length="48" mass="5652">MFLIKCILKILNINADIILISLLGRQEKQNLHRVYAERTKGKISRMVR</sequence>
<dbReference type="Proteomes" id="UP000004198">
    <property type="component" value="Unassembled WGS sequence"/>
</dbReference>
<keyword evidence="2" id="KW-1185">Reference proteome</keyword>
<name>C6Q142_9CLOT</name>